<dbReference type="Proteomes" id="UP000218231">
    <property type="component" value="Unassembled WGS sequence"/>
</dbReference>
<accession>A0A2A2M2W6</accession>
<feature type="compositionally biased region" description="Basic and acidic residues" evidence="1">
    <location>
        <begin position="251"/>
        <end position="263"/>
    </location>
</feature>
<evidence type="ECO:0000313" key="2">
    <source>
        <dbReference type="EMBL" id="PAV92861.1"/>
    </source>
</evidence>
<protein>
    <submittedName>
        <fullName evidence="2">Uncharacterized protein</fullName>
    </submittedName>
</protein>
<dbReference type="AlphaFoldDB" id="A0A2A2M2W6"/>
<organism evidence="2 3">
    <name type="scientific">Diploscapter pachys</name>
    <dbReference type="NCBI Taxonomy" id="2018661"/>
    <lineage>
        <taxon>Eukaryota</taxon>
        <taxon>Metazoa</taxon>
        <taxon>Ecdysozoa</taxon>
        <taxon>Nematoda</taxon>
        <taxon>Chromadorea</taxon>
        <taxon>Rhabditida</taxon>
        <taxon>Rhabditina</taxon>
        <taxon>Rhabditomorpha</taxon>
        <taxon>Rhabditoidea</taxon>
        <taxon>Rhabditidae</taxon>
        <taxon>Diploscapter</taxon>
    </lineage>
</organism>
<gene>
    <name evidence="2" type="ORF">WR25_11844</name>
</gene>
<feature type="compositionally biased region" description="Low complexity" evidence="1">
    <location>
        <begin position="344"/>
        <end position="356"/>
    </location>
</feature>
<proteinExistence type="predicted"/>
<feature type="compositionally biased region" description="Pro residues" evidence="1">
    <location>
        <begin position="332"/>
        <end position="343"/>
    </location>
</feature>
<name>A0A2A2M2W6_9BILA</name>
<reference evidence="2 3" key="1">
    <citation type="journal article" date="2017" name="Curr. Biol.">
        <title>Genome architecture and evolution of a unichromosomal asexual nematode.</title>
        <authorList>
            <person name="Fradin H."/>
            <person name="Zegar C."/>
            <person name="Gutwein M."/>
            <person name="Lucas J."/>
            <person name="Kovtun M."/>
            <person name="Corcoran D."/>
            <person name="Baugh L.R."/>
            <person name="Kiontke K."/>
            <person name="Gunsalus K."/>
            <person name="Fitch D.H."/>
            <person name="Piano F."/>
        </authorList>
    </citation>
    <scope>NUCLEOTIDE SEQUENCE [LARGE SCALE GENOMIC DNA]</scope>
    <source>
        <strain evidence="2">PF1309</strain>
    </source>
</reference>
<evidence type="ECO:0000256" key="1">
    <source>
        <dbReference type="SAM" id="MobiDB-lite"/>
    </source>
</evidence>
<feature type="region of interest" description="Disordered" evidence="1">
    <location>
        <begin position="213"/>
        <end position="263"/>
    </location>
</feature>
<evidence type="ECO:0000313" key="3">
    <source>
        <dbReference type="Proteomes" id="UP000218231"/>
    </source>
</evidence>
<keyword evidence="3" id="KW-1185">Reference proteome</keyword>
<sequence>MQTRAADRVVVTAVDRAGGGDPGRLSGQWRVGRGAFSGVLGVISHGFGHGPVGPNRQVATVTGLFQQSWSIATLVAIFDLQIATARRQAVEVALGQPGGHVGDFLLDQLEAGDEFGVGRAAVALDAAQRFGNARVIGDEGGQLFADQAADLIGLFLAAIEPAELRRQRFEADADLVDQPACRRRQHRALRIEPAFGLGGQRLDVGFAQHLFARRSGGRRDGDRDRHRRHQQQHGQPAEQPKRHDHPRHRRGDQNDRVDGADDREARADTHRLALQPLAVRAIHGAELFGDRPAIVLADPGHRRAGAGDLFVDLGHASLTATPGDSCRSMDPSAPPARRPPPARYSPSTSPPRCRAR</sequence>
<dbReference type="EMBL" id="LIAE01005945">
    <property type="protein sequence ID" value="PAV92861.1"/>
    <property type="molecule type" value="Genomic_DNA"/>
</dbReference>
<comment type="caution">
    <text evidence="2">The sequence shown here is derived from an EMBL/GenBank/DDBJ whole genome shotgun (WGS) entry which is preliminary data.</text>
</comment>
<feature type="region of interest" description="Disordered" evidence="1">
    <location>
        <begin position="320"/>
        <end position="356"/>
    </location>
</feature>